<dbReference type="Proteomes" id="UP000216189">
    <property type="component" value="Unassembled WGS sequence"/>
</dbReference>
<feature type="domain" description="Porphobilinogen deaminase N-terminal" evidence="9">
    <location>
        <begin position="25"/>
        <end position="222"/>
    </location>
</feature>
<evidence type="ECO:0000256" key="8">
    <source>
        <dbReference type="NCBIfam" id="TIGR00212"/>
    </source>
</evidence>
<comment type="function">
    <text evidence="1">Tetrapolymerization of the monopyrrole PBG into the hydroxymethylbilane pre-uroporphyrinogen in several discrete steps.</text>
</comment>
<dbReference type="PRINTS" id="PR00151">
    <property type="entry name" value="PORPHBDMNASE"/>
</dbReference>
<evidence type="ECO:0000256" key="6">
    <source>
        <dbReference type="ARBA" id="ARBA00023244"/>
    </source>
</evidence>
<dbReference type="InterPro" id="IPR000860">
    <property type="entry name" value="HemC"/>
</dbReference>
<evidence type="ECO:0000256" key="4">
    <source>
        <dbReference type="ARBA" id="ARBA00012655"/>
    </source>
</evidence>
<dbReference type="Gene3D" id="3.40.190.10">
    <property type="entry name" value="Periplasmic binding protein-like II"/>
    <property type="match status" value="2"/>
</dbReference>
<dbReference type="SUPFAM" id="SSF53850">
    <property type="entry name" value="Periplasmic binding protein-like II"/>
    <property type="match status" value="1"/>
</dbReference>
<dbReference type="PANTHER" id="PTHR11557:SF0">
    <property type="entry name" value="PORPHOBILINOGEN DEAMINASE"/>
    <property type="match status" value="1"/>
</dbReference>
<protein>
    <recommendedName>
        <fullName evidence="4 8">Hydroxymethylbilane synthase</fullName>
        <ecNumber evidence="4 8">2.5.1.61</ecNumber>
    </recommendedName>
</protein>
<evidence type="ECO:0000256" key="7">
    <source>
        <dbReference type="ARBA" id="ARBA00048169"/>
    </source>
</evidence>
<comment type="pathway">
    <text evidence="2">Porphyrin-containing compound metabolism; protoporphyrin-IX biosynthesis; coproporphyrinogen-III from 5-aminolevulinate: step 2/4.</text>
</comment>
<keyword evidence="11" id="KW-1185">Reference proteome</keyword>
<comment type="catalytic activity">
    <reaction evidence="7">
        <text>4 porphobilinogen + H2O = hydroxymethylbilane + 4 NH4(+)</text>
        <dbReference type="Rhea" id="RHEA:13185"/>
        <dbReference type="ChEBI" id="CHEBI:15377"/>
        <dbReference type="ChEBI" id="CHEBI:28938"/>
        <dbReference type="ChEBI" id="CHEBI:57845"/>
        <dbReference type="ChEBI" id="CHEBI:58126"/>
        <dbReference type="EC" id="2.5.1.61"/>
    </reaction>
</comment>
<dbReference type="EMBL" id="NPJF01000037">
    <property type="protein sequence ID" value="OYP54918.1"/>
    <property type="molecule type" value="Genomic_DNA"/>
</dbReference>
<dbReference type="InterPro" id="IPR022417">
    <property type="entry name" value="Porphobilin_deaminase_N"/>
</dbReference>
<evidence type="ECO:0000256" key="1">
    <source>
        <dbReference type="ARBA" id="ARBA00002869"/>
    </source>
</evidence>
<evidence type="ECO:0000256" key="2">
    <source>
        <dbReference type="ARBA" id="ARBA00004735"/>
    </source>
</evidence>
<dbReference type="NCBIfam" id="TIGR00212">
    <property type="entry name" value="hemC"/>
    <property type="match status" value="1"/>
</dbReference>
<comment type="similarity">
    <text evidence="3">Belongs to the HMBS family.</text>
</comment>
<sequence length="241" mass="27099">MKSRYSRISWKGENYMPQNKELAPIRVIARRSKLSQLQVAEVFNRLKDIPYTIVFTDTFGDKRLDLSLLNGEAPDDMFTRELDWALLHDDADIAIHSAKDLPEHLHPDLEVIALYEAFDKTDALVSRDHIKLMDLPAGSTVGTSSPLRKKGLSELRPDLKIVGIRGCIEDRVAQVRDGKLDCAIVATCALKRLGMEDEITEILPFPTHPMQGRLAITAKRGEAAENLKKWFAPGNILNETI</sequence>
<dbReference type="EC" id="2.5.1.61" evidence="4 8"/>
<gene>
    <name evidence="10" type="primary">hemC</name>
    <name evidence="10" type="ORF">CIK91_08320</name>
</gene>
<evidence type="ECO:0000256" key="5">
    <source>
        <dbReference type="ARBA" id="ARBA00022679"/>
    </source>
</evidence>
<dbReference type="PANTHER" id="PTHR11557">
    <property type="entry name" value="PORPHOBILINOGEN DEAMINASE"/>
    <property type="match status" value="1"/>
</dbReference>
<organism evidence="10 11">
    <name type="scientific">Segatella bryantii</name>
    <name type="common">Prevotella bryantii</name>
    <dbReference type="NCBI Taxonomy" id="77095"/>
    <lineage>
        <taxon>Bacteria</taxon>
        <taxon>Pseudomonadati</taxon>
        <taxon>Bacteroidota</taxon>
        <taxon>Bacteroidia</taxon>
        <taxon>Bacteroidales</taxon>
        <taxon>Prevotellaceae</taxon>
        <taxon>Segatella</taxon>
    </lineage>
</organism>
<dbReference type="Pfam" id="PF01379">
    <property type="entry name" value="Porphobil_deam"/>
    <property type="match status" value="1"/>
</dbReference>
<name>A0ABX4EGS4_SEGBR</name>
<keyword evidence="6" id="KW-0627">Porphyrin biosynthesis</keyword>
<accession>A0ABX4EGS4</accession>
<reference evidence="10 11" key="1">
    <citation type="submission" date="2017-08" db="EMBL/GenBank/DDBJ databases">
        <title>Comparative genomics of non-oral Prevotella species.</title>
        <authorList>
            <person name="Accetto T."/>
            <person name="Nograsek B."/>
            <person name="Avgustin G."/>
        </authorList>
    </citation>
    <scope>NUCLEOTIDE SEQUENCE [LARGE SCALE GENOMIC DNA]</scope>
    <source>
        <strain evidence="10 11">TC1-1</strain>
    </source>
</reference>
<evidence type="ECO:0000259" key="9">
    <source>
        <dbReference type="Pfam" id="PF01379"/>
    </source>
</evidence>
<evidence type="ECO:0000256" key="3">
    <source>
        <dbReference type="ARBA" id="ARBA00005638"/>
    </source>
</evidence>
<evidence type="ECO:0000313" key="11">
    <source>
        <dbReference type="Proteomes" id="UP000216189"/>
    </source>
</evidence>
<comment type="caution">
    <text evidence="10">The sequence shown here is derived from an EMBL/GenBank/DDBJ whole genome shotgun (WGS) entry which is preliminary data.</text>
</comment>
<evidence type="ECO:0000313" key="10">
    <source>
        <dbReference type="EMBL" id="OYP54918.1"/>
    </source>
</evidence>
<keyword evidence="5" id="KW-0808">Transferase</keyword>
<proteinExistence type="inferred from homology"/>